<sequence length="178" mass="20288">MVESADIRPLLELSNLEDLHLYTLFGLCFDDKFGTLMSLAWPRLKTMRLRPKSYPRFVTPPLIPTTAFLVALARNCPHLQALYLDIDISNVSEQYALRSRVRQTALTSLVFYRNTQVVEPVTLAKLLSSLFPSLRAISSVAKDAEKWAVVRTQVATFAEIRAEERQFMLEGNESRLIL</sequence>
<dbReference type="AlphaFoldDB" id="A0AAD7CII3"/>
<reference evidence="1" key="1">
    <citation type="submission" date="2023-03" db="EMBL/GenBank/DDBJ databases">
        <title>Massive genome expansion in bonnet fungi (Mycena s.s.) driven by repeated elements and novel gene families across ecological guilds.</title>
        <authorList>
            <consortium name="Lawrence Berkeley National Laboratory"/>
            <person name="Harder C.B."/>
            <person name="Miyauchi S."/>
            <person name="Viragh M."/>
            <person name="Kuo A."/>
            <person name="Thoen E."/>
            <person name="Andreopoulos B."/>
            <person name="Lu D."/>
            <person name="Skrede I."/>
            <person name="Drula E."/>
            <person name="Henrissat B."/>
            <person name="Morin E."/>
            <person name="Kohler A."/>
            <person name="Barry K."/>
            <person name="LaButti K."/>
            <person name="Morin E."/>
            <person name="Salamov A."/>
            <person name="Lipzen A."/>
            <person name="Mereny Z."/>
            <person name="Hegedus B."/>
            <person name="Baldrian P."/>
            <person name="Stursova M."/>
            <person name="Weitz H."/>
            <person name="Taylor A."/>
            <person name="Grigoriev I.V."/>
            <person name="Nagy L.G."/>
            <person name="Martin F."/>
            <person name="Kauserud H."/>
        </authorList>
    </citation>
    <scope>NUCLEOTIDE SEQUENCE</scope>
    <source>
        <strain evidence="1">9284</strain>
    </source>
</reference>
<name>A0AAD7CII3_9AGAR</name>
<proteinExistence type="predicted"/>
<protein>
    <submittedName>
        <fullName evidence="1">Uncharacterized protein</fullName>
    </submittedName>
</protein>
<comment type="caution">
    <text evidence="1">The sequence shown here is derived from an EMBL/GenBank/DDBJ whole genome shotgun (WGS) entry which is preliminary data.</text>
</comment>
<keyword evidence="2" id="KW-1185">Reference proteome</keyword>
<evidence type="ECO:0000313" key="1">
    <source>
        <dbReference type="EMBL" id="KAJ7647968.1"/>
    </source>
</evidence>
<dbReference type="EMBL" id="JARKIF010000002">
    <property type="protein sequence ID" value="KAJ7647968.1"/>
    <property type="molecule type" value="Genomic_DNA"/>
</dbReference>
<dbReference type="Proteomes" id="UP001221142">
    <property type="component" value="Unassembled WGS sequence"/>
</dbReference>
<organism evidence="1 2">
    <name type="scientific">Roridomyces roridus</name>
    <dbReference type="NCBI Taxonomy" id="1738132"/>
    <lineage>
        <taxon>Eukaryota</taxon>
        <taxon>Fungi</taxon>
        <taxon>Dikarya</taxon>
        <taxon>Basidiomycota</taxon>
        <taxon>Agaricomycotina</taxon>
        <taxon>Agaricomycetes</taxon>
        <taxon>Agaricomycetidae</taxon>
        <taxon>Agaricales</taxon>
        <taxon>Marasmiineae</taxon>
        <taxon>Mycenaceae</taxon>
        <taxon>Roridomyces</taxon>
    </lineage>
</organism>
<evidence type="ECO:0000313" key="2">
    <source>
        <dbReference type="Proteomes" id="UP001221142"/>
    </source>
</evidence>
<gene>
    <name evidence="1" type="ORF">FB45DRAFT_894906</name>
</gene>
<accession>A0AAD7CII3</accession>